<dbReference type="InterPro" id="IPR036612">
    <property type="entry name" value="KH_dom_type_1_sf"/>
</dbReference>
<dbReference type="CDD" id="cd22386">
    <property type="entry name" value="KH-I_KHDC4_rpt2"/>
    <property type="match status" value="1"/>
</dbReference>
<comment type="function">
    <text evidence="4">RNA-binding protein involved in pre-mRNA splicing. Interacts with the PRP19C/Prp19 complex/NTC/Nineteen complex which is part of the spliceosome. Involved in regulating splice site selection. Binds preferentially RNA with A/C rich sequences and poly-C stretches.</text>
</comment>
<dbReference type="KEGG" id="tad:TRIADDRAFT_54683"/>
<evidence type="ECO:0000259" key="7">
    <source>
        <dbReference type="Pfam" id="PF23469"/>
    </source>
</evidence>
<proteinExistence type="inferred from homology"/>
<dbReference type="STRING" id="10228.B3RSP9"/>
<feature type="region of interest" description="Disordered" evidence="5">
    <location>
        <begin position="495"/>
        <end position="613"/>
    </location>
</feature>
<dbReference type="GO" id="GO:0003723">
    <property type="term" value="F:RNA binding"/>
    <property type="evidence" value="ECO:0000318"/>
    <property type="project" value="GO_Central"/>
</dbReference>
<dbReference type="GO" id="GO:0005634">
    <property type="term" value="C:nucleus"/>
    <property type="evidence" value="ECO:0000318"/>
    <property type="project" value="GO_Central"/>
</dbReference>
<feature type="domain" description="ATP-dependent RNA helicase PRP5/DDX46/KHDC4 KH" evidence="7">
    <location>
        <begin position="112"/>
        <end position="192"/>
    </location>
</feature>
<comment type="similarity">
    <text evidence="1">Belongs to the KHDC4 family.</text>
</comment>
<evidence type="ECO:0000313" key="8">
    <source>
        <dbReference type="EMBL" id="EDV27091.1"/>
    </source>
</evidence>
<feature type="region of interest" description="Disordered" evidence="5">
    <location>
        <begin position="70"/>
        <end position="108"/>
    </location>
</feature>
<dbReference type="eggNOG" id="KOG1960">
    <property type="taxonomic scope" value="Eukaryota"/>
</dbReference>
<feature type="compositionally biased region" description="Low complexity" evidence="5">
    <location>
        <begin position="80"/>
        <end position="100"/>
    </location>
</feature>
<protein>
    <recommendedName>
        <fullName evidence="2">KH homology domain-containing protein 4</fullName>
    </recommendedName>
    <alternativeName>
        <fullName evidence="3">Brings lots of money 7</fullName>
    </alternativeName>
</protein>
<evidence type="ECO:0000256" key="5">
    <source>
        <dbReference type="SAM" id="MobiDB-lite"/>
    </source>
</evidence>
<dbReference type="OrthoDB" id="397265at2759"/>
<dbReference type="FunFam" id="3.30.1370.10:FF:000037">
    <property type="entry name" value="KH domain protein"/>
    <property type="match status" value="1"/>
</dbReference>
<dbReference type="EMBL" id="DS985243">
    <property type="protein sequence ID" value="EDV27091.1"/>
    <property type="molecule type" value="Genomic_DNA"/>
</dbReference>
<feature type="compositionally biased region" description="Polar residues" evidence="5">
    <location>
        <begin position="548"/>
        <end position="573"/>
    </location>
</feature>
<organism evidence="8 9">
    <name type="scientific">Trichoplax adhaerens</name>
    <name type="common">Trichoplax reptans</name>
    <dbReference type="NCBI Taxonomy" id="10228"/>
    <lineage>
        <taxon>Eukaryota</taxon>
        <taxon>Metazoa</taxon>
        <taxon>Placozoa</taxon>
        <taxon>Uniplacotomia</taxon>
        <taxon>Trichoplacea</taxon>
        <taxon>Trichoplacidae</taxon>
        <taxon>Trichoplax</taxon>
    </lineage>
</organism>
<sequence>MATQSVRTKRKSKWDQRAPNVNDKANLTTENKADDNPPSTVNEEDKAAVAKAAAARLNAILAAKGKIIKSEPPPALAKPTTTSSVTNTSTSSTSDNNGSNQASKSSQPAVITAEIEINDLISRTILCKGLTQDDINRQSGAAVSTKGRYISPSEKLGIDLTVDRPLYLHIQAAAKENIHTAARIILAKIAKIDPATKPEVKYTPADAAPSSTNVTTTTVPLPTGLHYVQDKVFVGLNDAPAQFNLKEKLQGSNGSFFLHIIKETGAKVQLRGKGSGYIEPTSGKEAFEPLHIYVNHGTYEGLESAKKLCQNLVDTVKQQYKQFEESQAKAQVPITYQSPYPTPNTNYFASGYPPPSPVPYQNMYGYPMYGQQQVPPALPPHMVSPNPYASPYGQFANYGQSNQYQGNMYNNYYGYPMATYTQNEIPQVSPSTTVNQEEPPAKKLKNEEPNSSSIAEDSSELPQDIEKMPNLPDYTNTLNAIGKDEISQKVGNKAIDVPDPFGLLGTGKSNSKPKSSRQNTETSAMKDRDLMPPPAFLPVSNPIAPGNTKIQASNGFKSTTKQKNSTGESSKSGLLSLASYGSDSDEESSDSASAPDGNRLPFWAAHDYKKATE</sequence>
<dbReference type="HOGENOM" id="CLU_032219_1_0_1"/>
<evidence type="ECO:0000256" key="4">
    <source>
        <dbReference type="ARBA" id="ARBA00045732"/>
    </source>
</evidence>
<dbReference type="InterPro" id="IPR047890">
    <property type="entry name" value="KHDC4_KH-I_first"/>
</dbReference>
<keyword evidence="9" id="KW-1185">Reference proteome</keyword>
<feature type="compositionally biased region" description="Polar residues" evidence="5">
    <location>
        <begin position="507"/>
        <end position="523"/>
    </location>
</feature>
<reference evidence="8 9" key="1">
    <citation type="journal article" date="2008" name="Nature">
        <title>The Trichoplax genome and the nature of placozoans.</title>
        <authorList>
            <person name="Srivastava M."/>
            <person name="Begovic E."/>
            <person name="Chapman J."/>
            <person name="Putnam N.H."/>
            <person name="Hellsten U."/>
            <person name="Kawashima T."/>
            <person name="Kuo A."/>
            <person name="Mitros T."/>
            <person name="Salamov A."/>
            <person name="Carpenter M.L."/>
            <person name="Signorovitch A.Y."/>
            <person name="Moreno M.A."/>
            <person name="Kamm K."/>
            <person name="Grimwood J."/>
            <person name="Schmutz J."/>
            <person name="Shapiro H."/>
            <person name="Grigoriev I.V."/>
            <person name="Buss L.W."/>
            <person name="Schierwater B."/>
            <person name="Dellaporta S.L."/>
            <person name="Rokhsar D.S."/>
        </authorList>
    </citation>
    <scope>NUCLEOTIDE SEQUENCE [LARGE SCALE GENOMIC DNA]</scope>
    <source>
        <strain evidence="8 9">Grell-BS-1999</strain>
    </source>
</reference>
<gene>
    <name evidence="8" type="ORF">TRIADDRAFT_54683</name>
</gene>
<feature type="domain" description="KHDC4/BBP-like KH-domain type I" evidence="6">
    <location>
        <begin position="240"/>
        <end position="314"/>
    </location>
</feature>
<dbReference type="InterPro" id="IPR047889">
    <property type="entry name" value="KHDC4_KH-I_second"/>
</dbReference>
<evidence type="ECO:0000256" key="2">
    <source>
        <dbReference type="ARBA" id="ARBA00017795"/>
    </source>
</evidence>
<accession>B3RSP9</accession>
<dbReference type="FunCoup" id="B3RSP9">
    <property type="interactions" value="1311"/>
</dbReference>
<dbReference type="Pfam" id="PF23469">
    <property type="entry name" value="KH_12"/>
    <property type="match status" value="1"/>
</dbReference>
<dbReference type="Proteomes" id="UP000009022">
    <property type="component" value="Unassembled WGS sequence"/>
</dbReference>
<dbReference type="RefSeq" id="XP_002111087.1">
    <property type="nucleotide sequence ID" value="XM_002111051.1"/>
</dbReference>
<evidence type="ECO:0000256" key="3">
    <source>
        <dbReference type="ARBA" id="ARBA00030267"/>
    </source>
</evidence>
<dbReference type="SUPFAM" id="SSF54791">
    <property type="entry name" value="Eukaryotic type KH-domain (KH-domain type I)"/>
    <property type="match status" value="1"/>
</dbReference>
<dbReference type="PANTHER" id="PTHR15744">
    <property type="entry name" value="BLOM7"/>
    <property type="match status" value="1"/>
</dbReference>
<feature type="region of interest" description="Disordered" evidence="5">
    <location>
        <begin position="428"/>
        <end position="472"/>
    </location>
</feature>
<dbReference type="CTD" id="6751765"/>
<dbReference type="PhylomeDB" id="B3RSP9"/>
<dbReference type="InterPro" id="IPR031121">
    <property type="entry name" value="RIK/BLOM7"/>
</dbReference>
<dbReference type="AlphaFoldDB" id="B3RSP9"/>
<dbReference type="Pfam" id="PF22675">
    <property type="entry name" value="KH-I_KHDC4-BBP"/>
    <property type="match status" value="1"/>
</dbReference>
<feature type="compositionally biased region" description="Basic and acidic residues" evidence="5">
    <location>
        <begin position="439"/>
        <end position="448"/>
    </location>
</feature>
<dbReference type="InterPro" id="IPR056149">
    <property type="entry name" value="PRP5/DDX46/KHDC4_KH"/>
</dbReference>
<dbReference type="CDD" id="cd22385">
    <property type="entry name" value="KH-I_KHDC4_rpt1"/>
    <property type="match status" value="1"/>
</dbReference>
<evidence type="ECO:0000259" key="6">
    <source>
        <dbReference type="Pfam" id="PF22675"/>
    </source>
</evidence>
<evidence type="ECO:0000256" key="1">
    <source>
        <dbReference type="ARBA" id="ARBA00006093"/>
    </source>
</evidence>
<feature type="region of interest" description="Disordered" evidence="5">
    <location>
        <begin position="1"/>
        <end position="47"/>
    </location>
</feature>
<dbReference type="GeneID" id="6751765"/>
<dbReference type="InParanoid" id="B3RSP9"/>
<dbReference type="Gene3D" id="3.30.1370.10">
    <property type="entry name" value="K Homology domain, type 1"/>
    <property type="match status" value="1"/>
</dbReference>
<dbReference type="InterPro" id="IPR055256">
    <property type="entry name" value="KH_1_KHDC4/BBP-like"/>
</dbReference>
<dbReference type="PANTHER" id="PTHR15744:SF0">
    <property type="entry name" value="KH HOMOLOGY DOMAIN-CONTAINING PROTEIN 4"/>
    <property type="match status" value="1"/>
</dbReference>
<name>B3RSP9_TRIAD</name>
<evidence type="ECO:0000313" key="9">
    <source>
        <dbReference type="Proteomes" id="UP000009022"/>
    </source>
</evidence>